<dbReference type="WBParaSite" id="nRc.2.0.1.t15785-RA">
    <property type="protein sequence ID" value="nRc.2.0.1.t15785-RA"/>
    <property type="gene ID" value="nRc.2.0.1.g15785"/>
</dbReference>
<dbReference type="Proteomes" id="UP000887565">
    <property type="component" value="Unplaced"/>
</dbReference>
<organism evidence="1 2">
    <name type="scientific">Romanomermis culicivorax</name>
    <name type="common">Nematode worm</name>
    <dbReference type="NCBI Taxonomy" id="13658"/>
    <lineage>
        <taxon>Eukaryota</taxon>
        <taxon>Metazoa</taxon>
        <taxon>Ecdysozoa</taxon>
        <taxon>Nematoda</taxon>
        <taxon>Enoplea</taxon>
        <taxon>Dorylaimia</taxon>
        <taxon>Mermithida</taxon>
        <taxon>Mermithoidea</taxon>
        <taxon>Mermithidae</taxon>
        <taxon>Romanomermis</taxon>
    </lineage>
</organism>
<sequence>MTNDRGAKDEIFPPIIVYVAVEVTTDLHSAPGAKWTMSMGRIDSKQQYGGFPIQQRSSSIENPDYISLLKWDQGIDWPGCDQNGQRKKSKCCEWGQHSSQLALEI</sequence>
<reference evidence="2" key="1">
    <citation type="submission" date="2022-11" db="UniProtKB">
        <authorList>
            <consortium name="WormBaseParasite"/>
        </authorList>
    </citation>
    <scope>IDENTIFICATION</scope>
</reference>
<keyword evidence="1" id="KW-1185">Reference proteome</keyword>
<accession>A0A915IPI6</accession>
<evidence type="ECO:0000313" key="2">
    <source>
        <dbReference type="WBParaSite" id="nRc.2.0.1.t15785-RA"/>
    </source>
</evidence>
<proteinExistence type="predicted"/>
<evidence type="ECO:0000313" key="1">
    <source>
        <dbReference type="Proteomes" id="UP000887565"/>
    </source>
</evidence>
<name>A0A915IPI6_ROMCU</name>
<protein>
    <submittedName>
        <fullName evidence="2">Uncharacterized protein</fullName>
    </submittedName>
</protein>
<dbReference type="AlphaFoldDB" id="A0A915IPI6"/>